<dbReference type="Proteomes" id="UP000762676">
    <property type="component" value="Unassembled WGS sequence"/>
</dbReference>
<organism evidence="6 7">
    <name type="scientific">Elysia marginata</name>
    <dbReference type="NCBI Taxonomy" id="1093978"/>
    <lineage>
        <taxon>Eukaryota</taxon>
        <taxon>Metazoa</taxon>
        <taxon>Spiralia</taxon>
        <taxon>Lophotrochozoa</taxon>
        <taxon>Mollusca</taxon>
        <taxon>Gastropoda</taxon>
        <taxon>Heterobranchia</taxon>
        <taxon>Euthyneura</taxon>
        <taxon>Panpulmonata</taxon>
        <taxon>Sacoglossa</taxon>
        <taxon>Placobranchoidea</taxon>
        <taxon>Plakobranchidae</taxon>
        <taxon>Elysia</taxon>
    </lineage>
</organism>
<accession>A0AAV4HQ80</accession>
<name>A0AAV4HQ80_9GAST</name>
<dbReference type="CDD" id="cd20352">
    <property type="entry name" value="Rcat_RBR_RNF144"/>
    <property type="match status" value="1"/>
</dbReference>
<keyword evidence="4" id="KW-0472">Membrane</keyword>
<dbReference type="PANTHER" id="PTHR47027">
    <property type="entry name" value="REVERSE TRANSCRIPTASE DOMAIN-CONTAINING PROTEIN"/>
    <property type="match status" value="1"/>
</dbReference>
<protein>
    <submittedName>
        <fullName evidence="6">E3 ubiquitin-protein ligase RNF144B</fullName>
    </submittedName>
</protein>
<proteinExistence type="predicted"/>
<keyword evidence="7" id="KW-1185">Reference proteome</keyword>
<dbReference type="PANTHER" id="PTHR47027:SF8">
    <property type="entry name" value="RIBONUCLEASE H"/>
    <property type="match status" value="1"/>
</dbReference>
<gene>
    <name evidence="6" type="ORF">ElyMa_002799400</name>
</gene>
<dbReference type="Gene3D" id="1.20.120.1750">
    <property type="match status" value="1"/>
</dbReference>
<dbReference type="PROSITE" id="PS00518">
    <property type="entry name" value="ZF_RING_1"/>
    <property type="match status" value="1"/>
</dbReference>
<evidence type="ECO:0000256" key="4">
    <source>
        <dbReference type="SAM" id="Phobius"/>
    </source>
</evidence>
<evidence type="ECO:0000256" key="1">
    <source>
        <dbReference type="ARBA" id="ARBA00022723"/>
    </source>
</evidence>
<evidence type="ECO:0000313" key="6">
    <source>
        <dbReference type="EMBL" id="GFR99739.1"/>
    </source>
</evidence>
<feature type="transmembrane region" description="Helical" evidence="4">
    <location>
        <begin position="376"/>
        <end position="398"/>
    </location>
</feature>
<keyword evidence="3" id="KW-0862">Zinc</keyword>
<dbReference type="Pfam" id="PF00078">
    <property type="entry name" value="RVT_1"/>
    <property type="match status" value="1"/>
</dbReference>
<dbReference type="InterPro" id="IPR043502">
    <property type="entry name" value="DNA/RNA_pol_sf"/>
</dbReference>
<keyword evidence="2" id="KW-0863">Zinc-finger</keyword>
<dbReference type="SUPFAM" id="SSF56672">
    <property type="entry name" value="DNA/RNA polymerases"/>
    <property type="match status" value="1"/>
</dbReference>
<dbReference type="InterPro" id="IPR017907">
    <property type="entry name" value="Znf_RING_CS"/>
</dbReference>
<evidence type="ECO:0000313" key="7">
    <source>
        <dbReference type="Proteomes" id="UP000762676"/>
    </source>
</evidence>
<keyword evidence="1" id="KW-0479">Metal-binding</keyword>
<dbReference type="PROSITE" id="PS50878">
    <property type="entry name" value="RT_POL"/>
    <property type="match status" value="1"/>
</dbReference>
<comment type="caution">
    <text evidence="6">The sequence shown here is derived from an EMBL/GenBank/DDBJ whole genome shotgun (WGS) entry which is preliminary data.</text>
</comment>
<dbReference type="FunFam" id="1.20.120.1750:FF:000010">
    <property type="entry name" value="RBR-type E3 ubiquitin transferase"/>
    <property type="match status" value="1"/>
</dbReference>
<dbReference type="Pfam" id="PF22191">
    <property type="entry name" value="IBR_1"/>
    <property type="match status" value="1"/>
</dbReference>
<keyword evidence="4" id="KW-1133">Transmembrane helix</keyword>
<dbReference type="Gene3D" id="3.30.70.270">
    <property type="match status" value="1"/>
</dbReference>
<dbReference type="SUPFAM" id="SSF57850">
    <property type="entry name" value="RING/U-box"/>
    <property type="match status" value="1"/>
</dbReference>
<dbReference type="InterPro" id="IPR000477">
    <property type="entry name" value="RT_dom"/>
</dbReference>
<dbReference type="GO" id="GO:0008270">
    <property type="term" value="F:zinc ion binding"/>
    <property type="evidence" value="ECO:0007669"/>
    <property type="project" value="UniProtKB-KW"/>
</dbReference>
<evidence type="ECO:0000259" key="5">
    <source>
        <dbReference type="PROSITE" id="PS50878"/>
    </source>
</evidence>
<reference evidence="6 7" key="1">
    <citation type="journal article" date="2021" name="Elife">
        <title>Chloroplast acquisition without the gene transfer in kleptoplastic sea slugs, Plakobranchus ocellatus.</title>
        <authorList>
            <person name="Maeda T."/>
            <person name="Takahashi S."/>
            <person name="Yoshida T."/>
            <person name="Shimamura S."/>
            <person name="Takaki Y."/>
            <person name="Nagai Y."/>
            <person name="Toyoda A."/>
            <person name="Suzuki Y."/>
            <person name="Arimoto A."/>
            <person name="Ishii H."/>
            <person name="Satoh N."/>
            <person name="Nishiyama T."/>
            <person name="Hasebe M."/>
            <person name="Maruyama T."/>
            <person name="Minagawa J."/>
            <person name="Obokata J."/>
            <person name="Shigenobu S."/>
        </authorList>
    </citation>
    <scope>NUCLEOTIDE SEQUENCE [LARGE SCALE GENOMIC DNA]</scope>
</reference>
<keyword evidence="4" id="KW-0812">Transmembrane</keyword>
<dbReference type="EMBL" id="BMAT01005794">
    <property type="protein sequence ID" value="GFR99739.1"/>
    <property type="molecule type" value="Genomic_DNA"/>
</dbReference>
<dbReference type="InterPro" id="IPR043128">
    <property type="entry name" value="Rev_trsase/Diguanyl_cyclase"/>
</dbReference>
<evidence type="ECO:0000256" key="3">
    <source>
        <dbReference type="ARBA" id="ARBA00022833"/>
    </source>
</evidence>
<feature type="domain" description="Reverse transcriptase" evidence="5">
    <location>
        <begin position="1"/>
        <end position="231"/>
    </location>
</feature>
<dbReference type="CDD" id="cd01650">
    <property type="entry name" value="RT_nLTR_like"/>
    <property type="match status" value="1"/>
</dbReference>
<sequence>MTKILLRVDMMRIRSKIKSEIADEQYGFVEGKGTTNAIYTLRTLIQRAIKVQKDVHLCFIDYTKAFDRVRHDEIMKDLTQIKIDGKDLRVIKNIYWEQTAAMRVEGETSTYQKIKRGVWQGCVLSPDLFSLYSEFIMRNIEGLRGIHIGGHIINNLRYADDIVLIAENTKDLQRLLDIVREESQKRGLELNSKKTEIMVVSRKETPPNINIYIFDTKLQQRDQFKYLGAFISSDGRDTTEISSRIAQSKTMFKGMKDILTNPHMSIETRKRVLECYIEPILMYGCETWIISKQTRGSIPFANTEDAKIKRCPVCHVPIERNDGCAQMLCKQCKHCFCWYCLQSLDDDFLLRHYDKGPCKNKLGHSRASVIWHRTQVVGIFAGFGVLLLVASPFLLLAAPCILCCKCKVCRCCDEDDT</sequence>
<dbReference type="AlphaFoldDB" id="A0AAV4HQ80"/>
<evidence type="ECO:0000256" key="2">
    <source>
        <dbReference type="ARBA" id="ARBA00022771"/>
    </source>
</evidence>